<gene>
    <name evidence="1" type="ORF">NLG97_g6266</name>
</gene>
<name>A0ACC1QQ54_9HYPO</name>
<protein>
    <submittedName>
        <fullName evidence="1">Uncharacterized protein</fullName>
    </submittedName>
</protein>
<sequence>MQTTLLALTGILLVAQASRIDDVVVVASRRDVIGNIRESADPLEIAFQPLLDFDGDGCYQTSAIDGNGRVNPGHAATGTPQGDCRDKRQLDSSNTYSRKRCNNGYCAFMYEYYFEKDQSVGGSFTGGHRHDWENIVVFTKGQSVVRVAPSCHGKYAHASNSFPLRDKHPLLVYHKDGGGTHCFRFANNDDIGHPENPTGGFFRAPLVGWDNWPSVNLRNTMLNNWKGGVGPKLDDEFELSLRDAAGNGVPGFDPSRDS</sequence>
<proteinExistence type="predicted"/>
<keyword evidence="2" id="KW-1185">Reference proteome</keyword>
<accession>A0ACC1QQ54</accession>
<evidence type="ECO:0000313" key="2">
    <source>
        <dbReference type="Proteomes" id="UP001148737"/>
    </source>
</evidence>
<evidence type="ECO:0000313" key="1">
    <source>
        <dbReference type="EMBL" id="KAJ3488083.1"/>
    </source>
</evidence>
<comment type="caution">
    <text evidence="1">The sequence shown here is derived from an EMBL/GenBank/DDBJ whole genome shotgun (WGS) entry which is preliminary data.</text>
</comment>
<organism evidence="1 2">
    <name type="scientific">Lecanicillium saksenae</name>
    <dbReference type="NCBI Taxonomy" id="468837"/>
    <lineage>
        <taxon>Eukaryota</taxon>
        <taxon>Fungi</taxon>
        <taxon>Dikarya</taxon>
        <taxon>Ascomycota</taxon>
        <taxon>Pezizomycotina</taxon>
        <taxon>Sordariomycetes</taxon>
        <taxon>Hypocreomycetidae</taxon>
        <taxon>Hypocreales</taxon>
        <taxon>Cordycipitaceae</taxon>
        <taxon>Lecanicillium</taxon>
    </lineage>
</organism>
<dbReference type="Proteomes" id="UP001148737">
    <property type="component" value="Unassembled WGS sequence"/>
</dbReference>
<dbReference type="EMBL" id="JANAKD010000806">
    <property type="protein sequence ID" value="KAJ3488083.1"/>
    <property type="molecule type" value="Genomic_DNA"/>
</dbReference>
<reference evidence="1" key="1">
    <citation type="submission" date="2022-07" db="EMBL/GenBank/DDBJ databases">
        <title>Genome Sequence of Lecanicillium saksenae.</title>
        <authorList>
            <person name="Buettner E."/>
        </authorList>
    </citation>
    <scope>NUCLEOTIDE SEQUENCE</scope>
    <source>
        <strain evidence="1">VT-O1</strain>
    </source>
</reference>